<dbReference type="InterPro" id="IPR025665">
    <property type="entry name" value="Beta-barrel_OMP_2"/>
</dbReference>
<accession>A0A841MJU2</accession>
<evidence type="ECO:0000313" key="3">
    <source>
        <dbReference type="EMBL" id="MBB6328572.1"/>
    </source>
</evidence>
<proteinExistence type="predicted"/>
<dbReference type="RefSeq" id="WP_184497795.1">
    <property type="nucleotide sequence ID" value="NZ_JACIJO010000004.1"/>
</dbReference>
<name>A0A841MJU2_9BACT</name>
<evidence type="ECO:0000256" key="1">
    <source>
        <dbReference type="SAM" id="SignalP"/>
    </source>
</evidence>
<reference evidence="3 4" key="1">
    <citation type="submission" date="2020-08" db="EMBL/GenBank/DDBJ databases">
        <title>Genomic Encyclopedia of Type Strains, Phase IV (KMG-IV): sequencing the most valuable type-strain genomes for metagenomic binning, comparative biology and taxonomic classification.</title>
        <authorList>
            <person name="Goeker M."/>
        </authorList>
    </citation>
    <scope>NUCLEOTIDE SEQUENCE [LARGE SCALE GENOMIC DNA]</scope>
    <source>
        <strain evidence="3 4">DSM 102044</strain>
    </source>
</reference>
<dbReference type="Proteomes" id="UP000588604">
    <property type="component" value="Unassembled WGS sequence"/>
</dbReference>
<evidence type="ECO:0000259" key="2">
    <source>
        <dbReference type="Pfam" id="PF13568"/>
    </source>
</evidence>
<dbReference type="AlphaFoldDB" id="A0A841MJU2"/>
<feature type="chain" id="PRO_5032465815" description="Outer membrane protein beta-barrel domain-containing protein" evidence="1">
    <location>
        <begin position="20"/>
        <end position="182"/>
    </location>
</feature>
<sequence>MKKFLFLILCIGFISTAQAQFGLRAGLNSSNFSDTNFDAKLGFHAGGYYKLDLGIIDIEPGVQYSQKGYEGTDTMNGDDINERLNYIDVPVLVRFNFLPVVNVFAGPQGSILVSRKYDLGGTTSTSTEVIKGYDIGGVVGVGVNLPLGLNVQASYDFGLSSLNYFNTDVKNRVLKISLGVEL</sequence>
<evidence type="ECO:0000313" key="4">
    <source>
        <dbReference type="Proteomes" id="UP000588604"/>
    </source>
</evidence>
<organism evidence="3 4">
    <name type="scientific">Algoriphagus iocasae</name>
    <dbReference type="NCBI Taxonomy" id="1836499"/>
    <lineage>
        <taxon>Bacteria</taxon>
        <taxon>Pseudomonadati</taxon>
        <taxon>Bacteroidota</taxon>
        <taxon>Cytophagia</taxon>
        <taxon>Cytophagales</taxon>
        <taxon>Cyclobacteriaceae</taxon>
        <taxon>Algoriphagus</taxon>
    </lineage>
</organism>
<protein>
    <recommendedName>
        <fullName evidence="2">Outer membrane protein beta-barrel domain-containing protein</fullName>
    </recommendedName>
</protein>
<gene>
    <name evidence="3" type="ORF">FHS59_004228</name>
</gene>
<dbReference type="EMBL" id="JACIJO010000004">
    <property type="protein sequence ID" value="MBB6328572.1"/>
    <property type="molecule type" value="Genomic_DNA"/>
</dbReference>
<feature type="domain" description="Outer membrane protein beta-barrel" evidence="2">
    <location>
        <begin position="19"/>
        <end position="162"/>
    </location>
</feature>
<comment type="caution">
    <text evidence="3">The sequence shown here is derived from an EMBL/GenBank/DDBJ whole genome shotgun (WGS) entry which is preliminary data.</text>
</comment>
<feature type="signal peptide" evidence="1">
    <location>
        <begin position="1"/>
        <end position="19"/>
    </location>
</feature>
<keyword evidence="4" id="KW-1185">Reference proteome</keyword>
<keyword evidence="1" id="KW-0732">Signal</keyword>
<dbReference type="Pfam" id="PF13568">
    <property type="entry name" value="OMP_b-brl_2"/>
    <property type="match status" value="1"/>
</dbReference>